<evidence type="ECO:0000313" key="2">
    <source>
        <dbReference type="Proteomes" id="UP001596915"/>
    </source>
</evidence>
<dbReference type="Pfam" id="PF13814">
    <property type="entry name" value="Replic_Relax"/>
    <property type="match status" value="1"/>
</dbReference>
<dbReference type="InterPro" id="IPR025855">
    <property type="entry name" value="Replic_Relax"/>
</dbReference>
<evidence type="ECO:0000313" key="1">
    <source>
        <dbReference type="EMBL" id="MFD0621902.1"/>
    </source>
</evidence>
<dbReference type="EMBL" id="JBHTGL010000005">
    <property type="protein sequence ID" value="MFD0621902.1"/>
    <property type="molecule type" value="Genomic_DNA"/>
</dbReference>
<accession>A0ABW2WKF8</accession>
<reference evidence="2" key="1">
    <citation type="journal article" date="2019" name="Int. J. Syst. Evol. Microbiol.">
        <title>The Global Catalogue of Microorganisms (GCM) 10K type strain sequencing project: providing services to taxonomists for standard genome sequencing and annotation.</title>
        <authorList>
            <consortium name="The Broad Institute Genomics Platform"/>
            <consortium name="The Broad Institute Genome Sequencing Center for Infectious Disease"/>
            <person name="Wu L."/>
            <person name="Ma J."/>
        </authorList>
    </citation>
    <scope>NUCLEOTIDE SEQUENCE [LARGE SCALE GENOMIC DNA]</scope>
    <source>
        <strain evidence="2">JCM 12607</strain>
    </source>
</reference>
<comment type="caution">
    <text evidence="1">The sequence shown here is derived from an EMBL/GenBank/DDBJ whole genome shotgun (WGS) entry which is preliminary data.</text>
</comment>
<keyword evidence="2" id="KW-1185">Reference proteome</keyword>
<name>A0ABW2WKF8_9ACTN</name>
<gene>
    <name evidence="1" type="ORF">ACFQ2K_02905</name>
</gene>
<organism evidence="1 2">
    <name type="scientific">Streptomyces sanglieri</name>
    <dbReference type="NCBI Taxonomy" id="193460"/>
    <lineage>
        <taxon>Bacteria</taxon>
        <taxon>Bacillati</taxon>
        <taxon>Actinomycetota</taxon>
        <taxon>Actinomycetes</taxon>
        <taxon>Kitasatosporales</taxon>
        <taxon>Streptomycetaceae</taxon>
        <taxon>Streptomyces</taxon>
    </lineage>
</organism>
<sequence length="291" mass="32902">MSPSIAGPRTAHLSRLGQQLLPILYQHRLVATSQLHRLLTPHTKRPVYLLRHLGHLRTMGLVESTDRLTDRMGRCEQLWYITALGCEIVEAAGEVTTRAYRMSPKAAASQLQEHTLAVVDTGISFTEWAGRLGDECGPLDWEPELAHRVREGDSRLGDDAFLVPDAVLRYTRTTGERRQLLTFFLEIDRSTMQVARLGQKLDTYARYASYIPQPPGRRRPLSTREAWRERYPVFPRLLIILSGASERVLRRRTEDLRALASASPRITEETGSVWASPRPNSLTGMALPLLS</sequence>
<proteinExistence type="predicted"/>
<dbReference type="Proteomes" id="UP001596915">
    <property type="component" value="Unassembled WGS sequence"/>
</dbReference>
<protein>
    <submittedName>
        <fullName evidence="1">Replication-relaxation family protein</fullName>
    </submittedName>
</protein>